<accession>A0A2Z2MCX7</accession>
<evidence type="ECO:0000313" key="1">
    <source>
        <dbReference type="EMBL" id="ASJ02562.1"/>
    </source>
</evidence>
<dbReference type="InterPro" id="IPR002774">
    <property type="entry name" value="Flagellin_arc-type"/>
</dbReference>
<evidence type="ECO:0000313" key="2">
    <source>
        <dbReference type="Proteomes" id="UP000250179"/>
    </source>
</evidence>
<dbReference type="AlphaFoldDB" id="A0A2Z2MCX7"/>
<dbReference type="OrthoDB" id="85295at2157"/>
<organism evidence="1 2">
    <name type="scientific">Thermococcus profundus</name>
    <dbReference type="NCBI Taxonomy" id="49899"/>
    <lineage>
        <taxon>Archaea</taxon>
        <taxon>Methanobacteriati</taxon>
        <taxon>Methanobacteriota</taxon>
        <taxon>Thermococci</taxon>
        <taxon>Thermococcales</taxon>
        <taxon>Thermococcaceae</taxon>
        <taxon>Thermococcus</taxon>
    </lineage>
</organism>
<name>A0A2Z2MCX7_THEPR</name>
<proteinExistence type="predicted"/>
<dbReference type="Proteomes" id="UP000250179">
    <property type="component" value="Chromosome"/>
</dbReference>
<dbReference type="PANTHER" id="PTHR42200:SF2">
    <property type="entry name" value="ARCHAEAL FLAGELLA-RELATED PROTEIN F"/>
    <property type="match status" value="1"/>
</dbReference>
<dbReference type="RefSeq" id="WP_088857822.1">
    <property type="nucleotide sequence ID" value="NZ_CP014862.1"/>
</dbReference>
<dbReference type="GO" id="GO:0097588">
    <property type="term" value="P:archaeal or bacterial-type flagellum-dependent cell motility"/>
    <property type="evidence" value="ECO:0007669"/>
    <property type="project" value="InterPro"/>
</dbReference>
<keyword evidence="2" id="KW-1185">Reference proteome</keyword>
<dbReference type="GeneID" id="33319640"/>
<dbReference type="Pfam" id="PF01917">
    <property type="entry name" value="Flagellin_arch-type"/>
    <property type="match status" value="1"/>
</dbReference>
<dbReference type="PANTHER" id="PTHR42200">
    <property type="entry name" value="ARCHAEAL FLAGELLA-RELATED PROTEIN F-RELATED"/>
    <property type="match status" value="1"/>
</dbReference>
<sequence length="164" mass="17677">MGFSVSASAAIIFISFLVAAGTLYSAWDSSYSNVQAAREDWYSLRISQMYFNVNVVSLSRGDYDNDGSADDLEVVLGNNGTTVRALFDVIDDGIYIGNLDRGYLLPGGNLSYVVVNALVDTTNVHNETVSFPNGCIVWFAYQYSSTAPGVTLVSSATYCPTEVS</sequence>
<reference evidence="1 2" key="1">
    <citation type="submission" date="2016-03" db="EMBL/GenBank/DDBJ databases">
        <title>Complete genome sequence of Thermococcus profundus strain DT5432.</title>
        <authorList>
            <person name="Oger P.M."/>
        </authorList>
    </citation>
    <scope>NUCLEOTIDE SEQUENCE [LARGE SCALE GENOMIC DNA]</scope>
    <source>
        <strain evidence="1 2">DT 5432</strain>
    </source>
</reference>
<protein>
    <submittedName>
        <fullName evidence="1">Uncharacterized protein</fullName>
    </submittedName>
</protein>
<dbReference type="GO" id="GO:0005198">
    <property type="term" value="F:structural molecule activity"/>
    <property type="evidence" value="ECO:0007669"/>
    <property type="project" value="InterPro"/>
</dbReference>
<dbReference type="KEGG" id="tprf:A3L09_04465"/>
<dbReference type="EMBL" id="CP014862">
    <property type="protein sequence ID" value="ASJ02562.1"/>
    <property type="molecule type" value="Genomic_DNA"/>
</dbReference>
<gene>
    <name evidence="1" type="ORF">A3L09_04465</name>
</gene>